<dbReference type="NCBIfam" id="TIGR02587">
    <property type="entry name" value="TIGR02587 family membrane protein"/>
    <property type="match status" value="1"/>
</dbReference>
<keyword evidence="1" id="KW-0812">Transmembrane</keyword>
<keyword evidence="1" id="KW-0472">Membrane</keyword>
<feature type="transmembrane region" description="Helical" evidence="1">
    <location>
        <begin position="244"/>
        <end position="264"/>
    </location>
</feature>
<dbReference type="InterPro" id="IPR013416">
    <property type="entry name" value="CHP02587_IM"/>
</dbReference>
<accession>A0A0F5FF00</accession>
<dbReference type="Pfam" id="PF09622">
    <property type="entry name" value="DUF2391"/>
    <property type="match status" value="1"/>
</dbReference>
<name>A0A0F5FF00_9HYPH</name>
<feature type="transmembrane region" description="Helical" evidence="1">
    <location>
        <begin position="38"/>
        <end position="54"/>
    </location>
</feature>
<sequence>MRPLLVGFGRAFGGALVFSLPMLMTMEMWQLGFTVERWRLLILMLVSVPLLVFLSRYCGFEKTRHWAEDVRDAFIALGIGLLSSSVVLTLLAILEPGMPPSEIVGKIAMQTVPAALGALLGRSQLGRDGHVGEQEETYGGELLVMAVGALFLGLNVAPTEEMLLISLKMTALHCLLLVPISMLIMHAFVYAAAFKGGTEIGPETPWWSAFLRFTVVGYLVALAVSAYVLWTFGRFDGLEVAKALRIVVVLAFPAAVGAAAARLIL</sequence>
<comment type="caution">
    <text evidence="2">The sequence shown here is derived from an EMBL/GenBank/DDBJ whole genome shotgun (WGS) entry which is preliminary data.</text>
</comment>
<proteinExistence type="predicted"/>
<gene>
    <name evidence="2" type="ORF">VE25_21425</name>
</gene>
<feature type="transmembrane region" description="Helical" evidence="1">
    <location>
        <begin position="74"/>
        <end position="94"/>
    </location>
</feature>
<evidence type="ECO:0000313" key="3">
    <source>
        <dbReference type="Proteomes" id="UP000033632"/>
    </source>
</evidence>
<dbReference type="OrthoDB" id="147125at2"/>
<feature type="transmembrane region" description="Helical" evidence="1">
    <location>
        <begin position="169"/>
        <end position="189"/>
    </location>
</feature>
<protein>
    <submittedName>
        <fullName evidence="2">Membrane protein</fullName>
    </submittedName>
</protein>
<keyword evidence="3" id="KW-1185">Reference proteome</keyword>
<evidence type="ECO:0000313" key="2">
    <source>
        <dbReference type="EMBL" id="KKB06752.1"/>
    </source>
</evidence>
<feature type="transmembrane region" description="Helical" evidence="1">
    <location>
        <begin position="138"/>
        <end position="157"/>
    </location>
</feature>
<keyword evidence="1" id="KW-1133">Transmembrane helix</keyword>
<dbReference type="InterPro" id="IPR024464">
    <property type="entry name" value="DUF2391"/>
</dbReference>
<dbReference type="EMBL" id="JZEX01000207">
    <property type="protein sequence ID" value="KKB06752.1"/>
    <property type="molecule type" value="Genomic_DNA"/>
</dbReference>
<dbReference type="PATRIC" id="fig|443610.3.peg.3527"/>
<feature type="transmembrane region" description="Helical" evidence="1">
    <location>
        <begin position="209"/>
        <end position="232"/>
    </location>
</feature>
<dbReference type="AlphaFoldDB" id="A0A0F5FF00"/>
<feature type="transmembrane region" description="Helical" evidence="1">
    <location>
        <begin position="12"/>
        <end position="32"/>
    </location>
</feature>
<organism evidence="2 3">
    <name type="scientific">Devosia geojensis</name>
    <dbReference type="NCBI Taxonomy" id="443610"/>
    <lineage>
        <taxon>Bacteria</taxon>
        <taxon>Pseudomonadati</taxon>
        <taxon>Pseudomonadota</taxon>
        <taxon>Alphaproteobacteria</taxon>
        <taxon>Hyphomicrobiales</taxon>
        <taxon>Devosiaceae</taxon>
        <taxon>Devosia</taxon>
    </lineage>
</organism>
<dbReference type="STRING" id="443610.VE25_21425"/>
<dbReference type="Proteomes" id="UP000033632">
    <property type="component" value="Unassembled WGS sequence"/>
</dbReference>
<evidence type="ECO:0000256" key="1">
    <source>
        <dbReference type="SAM" id="Phobius"/>
    </source>
</evidence>
<reference evidence="2 3" key="1">
    <citation type="submission" date="2015-03" db="EMBL/GenBank/DDBJ databases">
        <authorList>
            <person name="Hassan Y.I."/>
            <person name="Lepp D."/>
            <person name="Li X.-Z."/>
            <person name="Zhou T."/>
        </authorList>
    </citation>
    <scope>NUCLEOTIDE SEQUENCE [LARGE SCALE GENOMIC DNA]</scope>
    <source>
        <strain evidence="2 3">BD-c194</strain>
    </source>
</reference>